<dbReference type="AlphaFoldDB" id="A0A4S4L6T2"/>
<name>A0A4S4L6T2_9AGAM</name>
<keyword evidence="2" id="KW-1185">Reference proteome</keyword>
<dbReference type="EMBL" id="SGPL01000807">
    <property type="protein sequence ID" value="THH07119.1"/>
    <property type="molecule type" value="Genomic_DNA"/>
</dbReference>
<sequence length="177" mass="20042">MPTTNPRQTPSHPWEPAVAIPQPITSESSAFLSHTLLLERDGRKAVKNVQHEDETAYRNREVPVLPYCFPHQRDMVIGVGCMKYGSVILDTGEDTILLRMDLFGLFNSEKSLFCHHSKSWLNWRIGGAPLISSWSMFHQSKKSAMVQTHLSIDSYRLLTMSPPSAFMLVANFPTRQA</sequence>
<reference evidence="1 2" key="1">
    <citation type="submission" date="2019-02" db="EMBL/GenBank/DDBJ databases">
        <title>Genome sequencing of the rare red list fungi Bondarzewia mesenterica.</title>
        <authorList>
            <person name="Buettner E."/>
            <person name="Kellner H."/>
        </authorList>
    </citation>
    <scope>NUCLEOTIDE SEQUENCE [LARGE SCALE GENOMIC DNA]</scope>
    <source>
        <strain evidence="1 2">DSM 108281</strain>
    </source>
</reference>
<organism evidence="1 2">
    <name type="scientific">Bondarzewia mesenterica</name>
    <dbReference type="NCBI Taxonomy" id="1095465"/>
    <lineage>
        <taxon>Eukaryota</taxon>
        <taxon>Fungi</taxon>
        <taxon>Dikarya</taxon>
        <taxon>Basidiomycota</taxon>
        <taxon>Agaricomycotina</taxon>
        <taxon>Agaricomycetes</taxon>
        <taxon>Russulales</taxon>
        <taxon>Bondarzewiaceae</taxon>
        <taxon>Bondarzewia</taxon>
    </lineage>
</organism>
<protein>
    <submittedName>
        <fullName evidence="1">Uncharacterized protein</fullName>
    </submittedName>
</protein>
<gene>
    <name evidence="1" type="ORF">EW146_g9416</name>
</gene>
<comment type="caution">
    <text evidence="1">The sequence shown here is derived from an EMBL/GenBank/DDBJ whole genome shotgun (WGS) entry which is preliminary data.</text>
</comment>
<accession>A0A4S4L6T2</accession>
<evidence type="ECO:0000313" key="1">
    <source>
        <dbReference type="EMBL" id="THH07119.1"/>
    </source>
</evidence>
<proteinExistence type="predicted"/>
<evidence type="ECO:0000313" key="2">
    <source>
        <dbReference type="Proteomes" id="UP000310158"/>
    </source>
</evidence>
<dbReference type="Proteomes" id="UP000310158">
    <property type="component" value="Unassembled WGS sequence"/>
</dbReference>